<evidence type="ECO:0000313" key="1">
    <source>
        <dbReference type="EMBL" id="EST18237.1"/>
    </source>
</evidence>
<dbReference type="PATRIC" id="fig|1352936.5.peg.908"/>
<proteinExistence type="predicted"/>
<sequence length="31" mass="3077">MATLAAAVRATTVVEPGTALGYSAAWPCSPL</sequence>
<organism evidence="1 3">
    <name type="scientific">Streptomyces roseochromogenus subsp. oscitans DS 12.976</name>
    <dbReference type="NCBI Taxonomy" id="1352936"/>
    <lineage>
        <taxon>Bacteria</taxon>
        <taxon>Bacillati</taxon>
        <taxon>Actinomycetota</taxon>
        <taxon>Actinomycetes</taxon>
        <taxon>Kitasatosporales</taxon>
        <taxon>Streptomycetaceae</taxon>
        <taxon>Streptomyces</taxon>
    </lineage>
</organism>
<evidence type="ECO:0000313" key="2">
    <source>
        <dbReference type="EMBL" id="EST35864.1"/>
    </source>
</evidence>
<dbReference type="Proteomes" id="UP000017984">
    <property type="component" value="Chromosome"/>
</dbReference>
<keyword evidence="3" id="KW-1185">Reference proteome</keyword>
<comment type="caution">
    <text evidence="1">The sequence shown here is derived from an EMBL/GenBank/DDBJ whole genome shotgun (WGS) entry which is preliminary data.</text>
</comment>
<name>V6JEC6_STRRC</name>
<dbReference type="EMBL" id="AWQX01000033">
    <property type="protein sequence ID" value="EST35864.1"/>
    <property type="molecule type" value="Genomic_DNA"/>
</dbReference>
<dbReference type="EMBL" id="AWQX01000395">
    <property type="protein sequence ID" value="EST18237.1"/>
    <property type="molecule type" value="Genomic_DNA"/>
</dbReference>
<evidence type="ECO:0000313" key="3">
    <source>
        <dbReference type="Proteomes" id="UP000017984"/>
    </source>
</evidence>
<dbReference type="HOGENOM" id="CLU_3398829_0_0_11"/>
<gene>
    <name evidence="2" type="ORF">M878_04205</name>
    <name evidence="1" type="ORF">M878_45525</name>
</gene>
<dbReference type="AlphaFoldDB" id="V6JEC6"/>
<dbReference type="STRING" id="1352936.M878_04205"/>
<accession>V6JEC6</accession>
<protein>
    <submittedName>
        <fullName evidence="1">Uncharacterized protein</fullName>
    </submittedName>
</protein>
<reference evidence="1 3" key="1">
    <citation type="journal article" date="2014" name="Genome Announc.">
        <title>Draft Genome Sequence of Streptomyces roseochromogenes subsp. oscitans DS 12.976, Producer of the Aminocoumarin Antibiotic Clorobiocin.</title>
        <authorList>
            <person name="Ruckert C."/>
            <person name="Kalinowski J."/>
            <person name="Heide L."/>
            <person name="Apel A.K."/>
        </authorList>
    </citation>
    <scope>NUCLEOTIDE SEQUENCE [LARGE SCALE GENOMIC DNA]</scope>
    <source>
        <strain evidence="1 3">DS 12.976</strain>
    </source>
</reference>